<feature type="compositionally biased region" description="Acidic residues" evidence="2">
    <location>
        <begin position="271"/>
        <end position="282"/>
    </location>
</feature>
<feature type="compositionally biased region" description="Basic and acidic residues" evidence="2">
    <location>
        <begin position="339"/>
        <end position="357"/>
    </location>
</feature>
<dbReference type="EMBL" id="JH795869">
    <property type="protein sequence ID" value="EJT99547.1"/>
    <property type="molecule type" value="Genomic_DNA"/>
</dbReference>
<evidence type="ECO:0000256" key="1">
    <source>
        <dbReference type="SAM" id="Coils"/>
    </source>
</evidence>
<feature type="coiled-coil region" evidence="1">
    <location>
        <begin position="779"/>
        <end position="813"/>
    </location>
</feature>
<protein>
    <recommendedName>
        <fullName evidence="3">Chromo domain-containing protein</fullName>
    </recommendedName>
</protein>
<feature type="compositionally biased region" description="Low complexity" evidence="2">
    <location>
        <begin position="464"/>
        <end position="473"/>
    </location>
</feature>
<sequence length="1013" mass="113030">MARRSTSKASPSPGAGTSSDTVQHGPLEETQFSPHESDDPDNFFDVECILDEDETGGTYLLKWKGTDPNTGRPWRPSWEPKTNCTPGLITEWKRKKKRKGKKEGMDRKEGEASHRDGPKSSTSRSSVRSSSTAKPHSRTTRSSSASKPYSSIHLNPVDVEIPVKHISETRASLKRNVSSAEPNESQEDEPQHISKRPRQRLSHHVDRHHEGKESDELGFAVSSRRGTINTRSNGTGKGKELPRQKKPGNYLQETRHLSEPDGDTNGLDEGHDADEDEDEDEDLRPRISGSRKRAHASNGSASTSRPIKIGPPKGKKKKPPPLPPNAIVIDIESSNDELPQERDSPEKETVRSRENTKKRERSSVLSETPGREAKKRKVDEPLAKSTNVETDVVPDSQPHSVVFSNTQSTPSKSQKTTADVSHRMRSLFNIRDQVTPSKFVRKKNLLDSSDNEADTQPISTQIESFSSPSQPKKAAPPKPLSMRPIDTDSSKKPPNDVITVHEDDDWAATGWTGDVRNNHGGNEATTNQSGETIDDLPPAVGGGQAVQEASEVRTETEVVELGDEEVAVIHEDIIRDEHMVEIETVHGEPHGEKDEVVYREVLVEEPLDERGSGDNEDEVVDIVEEIHVLVPATAPVPEEESSDLVLPAFDENASEIQAALDLVRNREQELEVLRAEKLAETTRRDTLQRKNDELSKERDMYKERCEFLTKELFESAPVRTPEVVADDEITFPVGAAPPSQDLGIIPSSSNTNSTEEELVTLRGQLDVIAAERDELKVSLALVQATEANLRNELEKRKAEITSLTEMVAQLTKRAEDSDANGDLLREVYAAASASAAENKSEADELRTQNTILRGQITDGIQAARLFSEGRIAALEADVNQWKAMANLQLQRAERSELVEIREKAAQEPLLQKRIRDLRAEVNHLEQENDDLENQVRTARAERLLLRPVEEDERRRREALDMGLNEGLAAFEPDEMVYRCEWWETLNGKCRAVCRTKEELWNHILSSDHIGMNS</sequence>
<accession>M5G711</accession>
<evidence type="ECO:0000313" key="4">
    <source>
        <dbReference type="EMBL" id="EJT99547.1"/>
    </source>
</evidence>
<name>M5G711_DACPD</name>
<keyword evidence="1" id="KW-0175">Coiled coil</keyword>
<feature type="compositionally biased region" description="Polar residues" evidence="2">
    <location>
        <begin position="454"/>
        <end position="463"/>
    </location>
</feature>
<feature type="compositionally biased region" description="Basic and acidic residues" evidence="2">
    <location>
        <begin position="485"/>
        <end position="494"/>
    </location>
</feature>
<feature type="compositionally biased region" description="Polar residues" evidence="2">
    <location>
        <begin position="7"/>
        <end position="22"/>
    </location>
</feature>
<dbReference type="GeneID" id="63685514"/>
<feature type="compositionally biased region" description="Basic and acidic residues" evidence="2">
    <location>
        <begin position="203"/>
        <end position="215"/>
    </location>
</feature>
<dbReference type="PROSITE" id="PS50013">
    <property type="entry name" value="CHROMO_2"/>
    <property type="match status" value="1"/>
</dbReference>
<proteinExistence type="predicted"/>
<dbReference type="Proteomes" id="UP000030653">
    <property type="component" value="Unassembled WGS sequence"/>
</dbReference>
<dbReference type="OrthoDB" id="3647690at2759"/>
<feature type="domain" description="Chromo" evidence="3">
    <location>
        <begin position="44"/>
        <end position="83"/>
    </location>
</feature>
<dbReference type="InterPro" id="IPR016197">
    <property type="entry name" value="Chromo-like_dom_sf"/>
</dbReference>
<dbReference type="OMA" id="RYKVKWA"/>
<feature type="compositionally biased region" description="Polar residues" evidence="2">
    <location>
        <begin position="519"/>
        <end position="531"/>
    </location>
</feature>
<feature type="compositionally biased region" description="Polar residues" evidence="2">
    <location>
        <begin position="224"/>
        <end position="234"/>
    </location>
</feature>
<evidence type="ECO:0000313" key="5">
    <source>
        <dbReference type="Proteomes" id="UP000030653"/>
    </source>
</evidence>
<organism evidence="4 5">
    <name type="scientific">Dacryopinax primogenitus (strain DJM 731)</name>
    <name type="common">Brown rot fungus</name>
    <dbReference type="NCBI Taxonomy" id="1858805"/>
    <lineage>
        <taxon>Eukaryota</taxon>
        <taxon>Fungi</taxon>
        <taxon>Dikarya</taxon>
        <taxon>Basidiomycota</taxon>
        <taxon>Agaricomycotina</taxon>
        <taxon>Dacrymycetes</taxon>
        <taxon>Dacrymycetales</taxon>
        <taxon>Dacrymycetaceae</taxon>
        <taxon>Dacryopinax</taxon>
    </lineage>
</organism>
<feature type="compositionally biased region" description="Basic and acidic residues" evidence="2">
    <location>
        <begin position="369"/>
        <end position="382"/>
    </location>
</feature>
<feature type="compositionally biased region" description="Low complexity" evidence="2">
    <location>
        <begin position="404"/>
        <end position="417"/>
    </location>
</feature>
<feature type="coiled-coil region" evidence="1">
    <location>
        <begin position="656"/>
        <end position="711"/>
    </location>
</feature>
<dbReference type="GO" id="GO:0006338">
    <property type="term" value="P:chromatin remodeling"/>
    <property type="evidence" value="ECO:0007669"/>
    <property type="project" value="UniProtKB-ARBA"/>
</dbReference>
<gene>
    <name evidence="4" type="ORF">DACRYDRAFT_117773</name>
</gene>
<dbReference type="SUPFAM" id="SSF54160">
    <property type="entry name" value="Chromo domain-like"/>
    <property type="match status" value="1"/>
</dbReference>
<evidence type="ECO:0000259" key="3">
    <source>
        <dbReference type="PROSITE" id="PS50013"/>
    </source>
</evidence>
<evidence type="ECO:0000256" key="2">
    <source>
        <dbReference type="SAM" id="MobiDB-lite"/>
    </source>
</evidence>
<feature type="compositionally biased region" description="Basic residues" evidence="2">
    <location>
        <begin position="193"/>
        <end position="202"/>
    </location>
</feature>
<feature type="compositionally biased region" description="Polar residues" evidence="2">
    <location>
        <begin position="140"/>
        <end position="153"/>
    </location>
</feature>
<dbReference type="RefSeq" id="XP_040626445.1">
    <property type="nucleotide sequence ID" value="XM_040770452.1"/>
</dbReference>
<feature type="compositionally biased region" description="Acidic residues" evidence="2">
    <location>
        <begin position="38"/>
        <end position="55"/>
    </location>
</feature>
<feature type="coiled-coil region" evidence="1">
    <location>
        <begin position="907"/>
        <end position="941"/>
    </location>
</feature>
<dbReference type="HOGENOM" id="CLU_297361_0_0_1"/>
<dbReference type="InterPro" id="IPR000953">
    <property type="entry name" value="Chromo/chromo_shadow_dom"/>
</dbReference>
<dbReference type="CDD" id="cd00024">
    <property type="entry name" value="CD_CSD"/>
    <property type="match status" value="1"/>
</dbReference>
<feature type="compositionally biased region" description="Basic and acidic residues" evidence="2">
    <location>
        <begin position="102"/>
        <end position="118"/>
    </location>
</feature>
<dbReference type="Gene3D" id="2.40.50.40">
    <property type="match status" value="1"/>
</dbReference>
<feature type="region of interest" description="Disordered" evidence="2">
    <location>
        <begin position="1"/>
        <end position="542"/>
    </location>
</feature>
<dbReference type="AlphaFoldDB" id="M5G711"/>
<feature type="compositionally biased region" description="Low complexity" evidence="2">
    <location>
        <begin position="120"/>
        <end position="132"/>
    </location>
</feature>
<dbReference type="STRING" id="1858805.M5G711"/>
<keyword evidence="5" id="KW-1185">Reference proteome</keyword>
<reference evidence="4 5" key="1">
    <citation type="journal article" date="2012" name="Science">
        <title>The Paleozoic origin of enzymatic lignin decomposition reconstructed from 31 fungal genomes.</title>
        <authorList>
            <person name="Floudas D."/>
            <person name="Binder M."/>
            <person name="Riley R."/>
            <person name="Barry K."/>
            <person name="Blanchette R.A."/>
            <person name="Henrissat B."/>
            <person name="Martinez A.T."/>
            <person name="Otillar R."/>
            <person name="Spatafora J.W."/>
            <person name="Yadav J.S."/>
            <person name="Aerts A."/>
            <person name="Benoit I."/>
            <person name="Boyd A."/>
            <person name="Carlson A."/>
            <person name="Copeland A."/>
            <person name="Coutinho P.M."/>
            <person name="de Vries R.P."/>
            <person name="Ferreira P."/>
            <person name="Findley K."/>
            <person name="Foster B."/>
            <person name="Gaskell J."/>
            <person name="Glotzer D."/>
            <person name="Gorecki P."/>
            <person name="Heitman J."/>
            <person name="Hesse C."/>
            <person name="Hori C."/>
            <person name="Igarashi K."/>
            <person name="Jurgens J.A."/>
            <person name="Kallen N."/>
            <person name="Kersten P."/>
            <person name="Kohler A."/>
            <person name="Kuees U."/>
            <person name="Kumar T.K.A."/>
            <person name="Kuo A."/>
            <person name="LaButti K."/>
            <person name="Larrondo L.F."/>
            <person name="Lindquist E."/>
            <person name="Ling A."/>
            <person name="Lombard V."/>
            <person name="Lucas S."/>
            <person name="Lundell T."/>
            <person name="Martin R."/>
            <person name="McLaughlin D.J."/>
            <person name="Morgenstern I."/>
            <person name="Morin E."/>
            <person name="Murat C."/>
            <person name="Nagy L.G."/>
            <person name="Nolan M."/>
            <person name="Ohm R.A."/>
            <person name="Patyshakuliyeva A."/>
            <person name="Rokas A."/>
            <person name="Ruiz-Duenas F.J."/>
            <person name="Sabat G."/>
            <person name="Salamov A."/>
            <person name="Samejima M."/>
            <person name="Schmutz J."/>
            <person name="Slot J.C."/>
            <person name="St John F."/>
            <person name="Stenlid J."/>
            <person name="Sun H."/>
            <person name="Sun S."/>
            <person name="Syed K."/>
            <person name="Tsang A."/>
            <person name="Wiebenga A."/>
            <person name="Young D."/>
            <person name="Pisabarro A."/>
            <person name="Eastwood D.C."/>
            <person name="Martin F."/>
            <person name="Cullen D."/>
            <person name="Grigoriev I.V."/>
            <person name="Hibbett D.S."/>
        </authorList>
    </citation>
    <scope>NUCLEOTIDE SEQUENCE [LARGE SCALE GENOMIC DNA]</scope>
    <source>
        <strain evidence="4 5">DJM-731 SS1</strain>
    </source>
</reference>